<dbReference type="OrthoDB" id="437535at2759"/>
<dbReference type="Proteomes" id="UP001152797">
    <property type="component" value="Unassembled WGS sequence"/>
</dbReference>
<evidence type="ECO:0000256" key="1">
    <source>
        <dbReference type="SAM" id="MobiDB-lite"/>
    </source>
</evidence>
<evidence type="ECO:0008006" key="5">
    <source>
        <dbReference type="Google" id="ProtNLM"/>
    </source>
</evidence>
<gene>
    <name evidence="2" type="ORF">C1SCF055_LOCUS36603</name>
</gene>
<evidence type="ECO:0000313" key="4">
    <source>
        <dbReference type="Proteomes" id="UP001152797"/>
    </source>
</evidence>
<name>A0A9P1DJF3_9DINO</name>
<organism evidence="2">
    <name type="scientific">Cladocopium goreaui</name>
    <dbReference type="NCBI Taxonomy" id="2562237"/>
    <lineage>
        <taxon>Eukaryota</taxon>
        <taxon>Sar</taxon>
        <taxon>Alveolata</taxon>
        <taxon>Dinophyceae</taxon>
        <taxon>Suessiales</taxon>
        <taxon>Symbiodiniaceae</taxon>
        <taxon>Cladocopium</taxon>
    </lineage>
</organism>
<keyword evidence="4" id="KW-1185">Reference proteome</keyword>
<evidence type="ECO:0000313" key="3">
    <source>
        <dbReference type="EMBL" id="CAL1164814.1"/>
    </source>
</evidence>
<sequence length="412" mass="46718">MESSQVPLPFRIRLDVFERQQEDEHVFFFEGDKLKDLKDKEKDKEFDPAELARPFVFWKEAEPLKENRLHLNAILQAQEAYLQAQKASGELSGSGNWQRKWSIMADGDGIPPLVLAEDEYLEEVRHESLPQWWYVGSSIEFRTNKGKLFRHVAGWGSGEGEDMVSFRAAPGKCITRLQLHDGVLKGIVEEDCHVPEGTELEMFMTYWTHPEGEMSESREVKCPKGHLMRKDWSRTGHICDECSRRGTAARCGGGCDYDLCEMCYKHHLKGWASAVQRRGFASRDGAMNFASRHGAPSAGPLILGPLRLEMEDHPWLDGWRELREACTAWTQRFRSLYRQALGTDRNSGREGPFLPTTTPTRTAESPLPAGLVVDVRRGTRIRAWGPPDRLAMCEKAAVDAGEFNAGPLDRTL</sequence>
<proteinExistence type="predicted"/>
<dbReference type="EMBL" id="CAMXCT030005112">
    <property type="protein sequence ID" value="CAL4798751.1"/>
    <property type="molecule type" value="Genomic_DNA"/>
</dbReference>
<comment type="caution">
    <text evidence="2">The sequence shown here is derived from an EMBL/GenBank/DDBJ whole genome shotgun (WGS) entry which is preliminary data.</text>
</comment>
<reference evidence="2" key="1">
    <citation type="submission" date="2022-10" db="EMBL/GenBank/DDBJ databases">
        <authorList>
            <person name="Chen Y."/>
            <person name="Dougan E. K."/>
            <person name="Chan C."/>
            <person name="Rhodes N."/>
            <person name="Thang M."/>
        </authorList>
    </citation>
    <scope>NUCLEOTIDE SEQUENCE</scope>
</reference>
<evidence type="ECO:0000313" key="2">
    <source>
        <dbReference type="EMBL" id="CAI4011439.1"/>
    </source>
</evidence>
<reference evidence="3" key="2">
    <citation type="submission" date="2024-04" db="EMBL/GenBank/DDBJ databases">
        <authorList>
            <person name="Chen Y."/>
            <person name="Shah S."/>
            <person name="Dougan E. K."/>
            <person name="Thang M."/>
            <person name="Chan C."/>
        </authorList>
    </citation>
    <scope>NUCLEOTIDE SEQUENCE [LARGE SCALE GENOMIC DNA]</scope>
</reference>
<dbReference type="EMBL" id="CAMXCT020005112">
    <property type="protein sequence ID" value="CAL1164814.1"/>
    <property type="molecule type" value="Genomic_DNA"/>
</dbReference>
<dbReference type="EMBL" id="CAMXCT010005112">
    <property type="protein sequence ID" value="CAI4011439.1"/>
    <property type="molecule type" value="Genomic_DNA"/>
</dbReference>
<protein>
    <recommendedName>
        <fullName evidence="5">ZZ-type domain-containing protein</fullName>
    </recommendedName>
</protein>
<feature type="region of interest" description="Disordered" evidence="1">
    <location>
        <begin position="343"/>
        <end position="368"/>
    </location>
</feature>
<accession>A0A9P1DJF3</accession>
<dbReference type="AlphaFoldDB" id="A0A9P1DJF3"/>